<keyword evidence="3" id="KW-0143">Chaperone</keyword>
<sequence length="363" mass="39449">MSFSTNSAKKIPATVVTGFLGAGKTTLIRNLINNAGDKKIALIVNEFGDMGFDGELLSDCGNPNCTEDDVVELKNGCICCTVADDFLPTMEKLIAREPRPDHIVIETSGLALPQPLVQAFSWPSVRASVTVDGVVTVADAMALSEGHYSQDEEAIARQREADDSLDHESPIEELFADQIKCADMIVVSKVDLVDENGLSKVEALLAEQMRDGVKVVPSRNGDLSAAVLLGLDSAAEDDMDSRKAAHDHHHDHDDDHHHDDDHDHDHHHHHHSHDEFSSDVVAPRVFANMDDIKTQVEKTLALPGVLRVKGYVNIEGKSARVVVQAVGRRVETWFDPSMDDKTGLVVIGLTPLDLDGATALLSK</sequence>
<feature type="compositionally biased region" description="Basic and acidic residues" evidence="7">
    <location>
        <begin position="240"/>
        <end position="264"/>
    </location>
</feature>
<comment type="function">
    <text evidence="5">Zinc chaperone that directly transfers zinc cofactor to target proteins, thereby activating them. Zinc is transferred from the CXCC motif in the GTPase domain to the zinc binding site in target proteins in a process requiring GTP hydrolysis.</text>
</comment>
<dbReference type="OrthoDB" id="9808822at2"/>
<evidence type="ECO:0000256" key="3">
    <source>
        <dbReference type="ARBA" id="ARBA00023186"/>
    </source>
</evidence>
<dbReference type="InterPro" id="IPR011629">
    <property type="entry name" value="CobW-like_C"/>
</dbReference>
<feature type="domain" description="CobW C-terminal" evidence="9">
    <location>
        <begin position="302"/>
        <end position="355"/>
    </location>
</feature>
<evidence type="ECO:0000259" key="9">
    <source>
        <dbReference type="Pfam" id="PF07683"/>
    </source>
</evidence>
<dbReference type="SUPFAM" id="SSF52540">
    <property type="entry name" value="P-loop containing nucleoside triphosphate hydrolases"/>
    <property type="match status" value="1"/>
</dbReference>
<dbReference type="InterPro" id="IPR027417">
    <property type="entry name" value="P-loop_NTPase"/>
</dbReference>
<dbReference type="GO" id="GO:0016787">
    <property type="term" value="F:hydrolase activity"/>
    <property type="evidence" value="ECO:0007669"/>
    <property type="project" value="UniProtKB-KW"/>
</dbReference>
<dbReference type="Proteomes" id="UP000219439">
    <property type="component" value="Unassembled WGS sequence"/>
</dbReference>
<dbReference type="Pfam" id="PF02492">
    <property type="entry name" value="cobW"/>
    <property type="match status" value="1"/>
</dbReference>
<dbReference type="Pfam" id="PF07683">
    <property type="entry name" value="CobW_C"/>
    <property type="match status" value="1"/>
</dbReference>
<organism evidence="10 11">
    <name type="scientific">Cohaesibacter gelatinilyticus</name>
    <dbReference type="NCBI Taxonomy" id="372072"/>
    <lineage>
        <taxon>Bacteria</taxon>
        <taxon>Pseudomonadati</taxon>
        <taxon>Pseudomonadota</taxon>
        <taxon>Alphaproteobacteria</taxon>
        <taxon>Hyphomicrobiales</taxon>
        <taxon>Cohaesibacteraceae</taxon>
    </lineage>
</organism>
<dbReference type="InterPro" id="IPR051316">
    <property type="entry name" value="Zinc-reg_GTPase_activator"/>
</dbReference>
<accession>A0A285NET2</accession>
<dbReference type="InterPro" id="IPR012824">
    <property type="entry name" value="CobW"/>
</dbReference>
<keyword evidence="1" id="KW-0547">Nucleotide-binding</keyword>
<evidence type="ECO:0000313" key="11">
    <source>
        <dbReference type="Proteomes" id="UP000219439"/>
    </source>
</evidence>
<dbReference type="GO" id="GO:0005737">
    <property type="term" value="C:cytoplasm"/>
    <property type="evidence" value="ECO:0007669"/>
    <property type="project" value="TreeGrafter"/>
</dbReference>
<dbReference type="GO" id="GO:0009236">
    <property type="term" value="P:cobalamin biosynthetic process"/>
    <property type="evidence" value="ECO:0007669"/>
    <property type="project" value="InterPro"/>
</dbReference>
<dbReference type="Gene3D" id="3.30.1220.10">
    <property type="entry name" value="CobW-like, C-terminal domain"/>
    <property type="match status" value="1"/>
</dbReference>
<dbReference type="NCBIfam" id="TIGR02475">
    <property type="entry name" value="CobW"/>
    <property type="match status" value="1"/>
</dbReference>
<dbReference type="PANTHER" id="PTHR13748:SF62">
    <property type="entry name" value="COBW DOMAIN-CONTAINING PROTEIN"/>
    <property type="match status" value="1"/>
</dbReference>
<dbReference type="Gene3D" id="3.40.50.300">
    <property type="entry name" value="P-loop containing nucleotide triphosphate hydrolases"/>
    <property type="match status" value="1"/>
</dbReference>
<dbReference type="RefSeq" id="WP_097152256.1">
    <property type="nucleotide sequence ID" value="NZ_OBEL01000001.1"/>
</dbReference>
<evidence type="ECO:0000256" key="6">
    <source>
        <dbReference type="ARBA" id="ARBA00049117"/>
    </source>
</evidence>
<keyword evidence="11" id="KW-1185">Reference proteome</keyword>
<dbReference type="PANTHER" id="PTHR13748">
    <property type="entry name" value="COBW-RELATED"/>
    <property type="match status" value="1"/>
</dbReference>
<dbReference type="InterPro" id="IPR036627">
    <property type="entry name" value="CobW-likC_sf"/>
</dbReference>
<evidence type="ECO:0000259" key="8">
    <source>
        <dbReference type="Pfam" id="PF02492"/>
    </source>
</evidence>
<dbReference type="CDD" id="cd03112">
    <property type="entry name" value="CobW-like"/>
    <property type="match status" value="1"/>
</dbReference>
<dbReference type="AlphaFoldDB" id="A0A285NET2"/>
<evidence type="ECO:0000313" key="10">
    <source>
        <dbReference type="EMBL" id="SNZ07477.1"/>
    </source>
</evidence>
<dbReference type="EMBL" id="OBEL01000001">
    <property type="protein sequence ID" value="SNZ07477.1"/>
    <property type="molecule type" value="Genomic_DNA"/>
</dbReference>
<feature type="domain" description="CobW/HypB/UreG nucleotide-binding" evidence="8">
    <location>
        <begin position="12"/>
        <end position="216"/>
    </location>
</feature>
<comment type="catalytic activity">
    <reaction evidence="6">
        <text>GTP + H2O = GDP + phosphate + H(+)</text>
        <dbReference type="Rhea" id="RHEA:19669"/>
        <dbReference type="ChEBI" id="CHEBI:15377"/>
        <dbReference type="ChEBI" id="CHEBI:15378"/>
        <dbReference type="ChEBI" id="CHEBI:37565"/>
        <dbReference type="ChEBI" id="CHEBI:43474"/>
        <dbReference type="ChEBI" id="CHEBI:58189"/>
    </reaction>
    <physiologicalReaction direction="left-to-right" evidence="6">
        <dbReference type="Rhea" id="RHEA:19670"/>
    </physiologicalReaction>
</comment>
<comment type="similarity">
    <text evidence="4">Belongs to the SIMIBI class G3E GTPase family. ZNG1 subfamily.</text>
</comment>
<evidence type="ECO:0000256" key="1">
    <source>
        <dbReference type="ARBA" id="ARBA00022741"/>
    </source>
</evidence>
<reference evidence="10 11" key="1">
    <citation type="submission" date="2017-09" db="EMBL/GenBank/DDBJ databases">
        <authorList>
            <person name="Ehlers B."/>
            <person name="Leendertz F.H."/>
        </authorList>
    </citation>
    <scope>NUCLEOTIDE SEQUENCE [LARGE SCALE GENOMIC DNA]</scope>
    <source>
        <strain evidence="10 11">DSM 18289</strain>
    </source>
</reference>
<feature type="region of interest" description="Disordered" evidence="7">
    <location>
        <begin position="238"/>
        <end position="277"/>
    </location>
</feature>
<name>A0A285NET2_9HYPH</name>
<dbReference type="InterPro" id="IPR003495">
    <property type="entry name" value="CobW/HypB/UreG_nucleotide-bd"/>
</dbReference>
<evidence type="ECO:0000256" key="5">
    <source>
        <dbReference type="ARBA" id="ARBA00045658"/>
    </source>
</evidence>
<keyword evidence="2" id="KW-0378">Hydrolase</keyword>
<evidence type="ECO:0000256" key="7">
    <source>
        <dbReference type="SAM" id="MobiDB-lite"/>
    </source>
</evidence>
<evidence type="ECO:0000256" key="4">
    <source>
        <dbReference type="ARBA" id="ARBA00034320"/>
    </source>
</evidence>
<proteinExistence type="inferred from homology"/>
<dbReference type="GO" id="GO:0000166">
    <property type="term" value="F:nucleotide binding"/>
    <property type="evidence" value="ECO:0007669"/>
    <property type="project" value="UniProtKB-KW"/>
</dbReference>
<gene>
    <name evidence="10" type="ORF">SAMN06265368_1002</name>
</gene>
<dbReference type="SUPFAM" id="SSF90002">
    <property type="entry name" value="Hypothetical protein YjiA, C-terminal domain"/>
    <property type="match status" value="1"/>
</dbReference>
<protein>
    <submittedName>
        <fullName evidence="10">Cobalamin biosynthesis protein CobW</fullName>
    </submittedName>
</protein>
<evidence type="ECO:0000256" key="2">
    <source>
        <dbReference type="ARBA" id="ARBA00022801"/>
    </source>
</evidence>